<organism evidence="5 6">
    <name type="scientific">Senna tora</name>
    <dbReference type="NCBI Taxonomy" id="362788"/>
    <lineage>
        <taxon>Eukaryota</taxon>
        <taxon>Viridiplantae</taxon>
        <taxon>Streptophyta</taxon>
        <taxon>Embryophyta</taxon>
        <taxon>Tracheophyta</taxon>
        <taxon>Spermatophyta</taxon>
        <taxon>Magnoliopsida</taxon>
        <taxon>eudicotyledons</taxon>
        <taxon>Gunneridae</taxon>
        <taxon>Pentapetalae</taxon>
        <taxon>rosids</taxon>
        <taxon>fabids</taxon>
        <taxon>Fabales</taxon>
        <taxon>Fabaceae</taxon>
        <taxon>Caesalpinioideae</taxon>
        <taxon>Cassia clade</taxon>
        <taxon>Senna</taxon>
    </lineage>
</organism>
<dbReference type="PROSITE" id="PS00297">
    <property type="entry name" value="HSP70_1"/>
    <property type="match status" value="1"/>
</dbReference>
<dbReference type="Gene3D" id="1.20.1270.10">
    <property type="match status" value="1"/>
</dbReference>
<evidence type="ECO:0000256" key="1">
    <source>
        <dbReference type="ARBA" id="ARBA00007381"/>
    </source>
</evidence>
<evidence type="ECO:0000256" key="2">
    <source>
        <dbReference type="ARBA" id="ARBA00022741"/>
    </source>
</evidence>
<dbReference type="InterPro" id="IPR043129">
    <property type="entry name" value="ATPase_NBD"/>
</dbReference>
<dbReference type="NCBIfam" id="NF001413">
    <property type="entry name" value="PRK00290.1"/>
    <property type="match status" value="1"/>
</dbReference>
<dbReference type="Gene3D" id="2.60.34.10">
    <property type="entry name" value="Substrate Binding Domain Of DNAk, Chain A, domain 1"/>
    <property type="match status" value="1"/>
</dbReference>
<evidence type="ECO:0000256" key="3">
    <source>
        <dbReference type="ARBA" id="ARBA00022840"/>
    </source>
</evidence>
<gene>
    <name evidence="5" type="ORF">G2W53_032288</name>
</gene>
<dbReference type="Gene3D" id="3.90.640.10">
    <property type="entry name" value="Actin, Chain A, domain 4"/>
    <property type="match status" value="1"/>
</dbReference>
<name>A0A834W6P0_9FABA</name>
<dbReference type="Gene3D" id="3.30.30.30">
    <property type="match status" value="1"/>
</dbReference>
<comment type="similarity">
    <text evidence="1">Belongs to the heat shock protein 70 family.</text>
</comment>
<dbReference type="Gene3D" id="3.30.420.40">
    <property type="match status" value="2"/>
</dbReference>
<evidence type="ECO:0000256" key="4">
    <source>
        <dbReference type="SAM" id="MobiDB-lite"/>
    </source>
</evidence>
<dbReference type="InterPro" id="IPR018181">
    <property type="entry name" value="Heat_shock_70_CS"/>
</dbReference>
<dbReference type="SUPFAM" id="SSF100934">
    <property type="entry name" value="Heat shock protein 70kD (HSP70), C-terminal subdomain"/>
    <property type="match status" value="1"/>
</dbReference>
<dbReference type="FunFam" id="3.30.420.40:FF:000026">
    <property type="entry name" value="Heat shock protein 70"/>
    <property type="match status" value="1"/>
</dbReference>
<feature type="region of interest" description="Disordered" evidence="4">
    <location>
        <begin position="46"/>
        <end position="98"/>
    </location>
</feature>
<dbReference type="FunFam" id="3.90.640.10:FF:000002">
    <property type="entry name" value="Heat shock 70 kDa"/>
    <property type="match status" value="1"/>
</dbReference>
<dbReference type="SUPFAM" id="SSF53067">
    <property type="entry name" value="Actin-like ATPase domain"/>
    <property type="match status" value="2"/>
</dbReference>
<dbReference type="Proteomes" id="UP000634136">
    <property type="component" value="Unassembled WGS sequence"/>
</dbReference>
<feature type="compositionally biased region" description="Polar residues" evidence="4">
    <location>
        <begin position="1"/>
        <end position="10"/>
    </location>
</feature>
<dbReference type="InterPro" id="IPR013126">
    <property type="entry name" value="Hsp_70_fam"/>
</dbReference>
<dbReference type="InterPro" id="IPR029048">
    <property type="entry name" value="HSP70_C_sf"/>
</dbReference>
<evidence type="ECO:0000313" key="5">
    <source>
        <dbReference type="EMBL" id="KAF7811312.1"/>
    </source>
</evidence>
<keyword evidence="3" id="KW-0067">ATP-binding</keyword>
<dbReference type="OrthoDB" id="3789372at2759"/>
<dbReference type="SUPFAM" id="SSF100920">
    <property type="entry name" value="Heat shock protein 70kD (HSP70), peptide-binding domain"/>
    <property type="match status" value="1"/>
</dbReference>
<keyword evidence="2" id="KW-0547">Nucleotide-binding</keyword>
<feature type="compositionally biased region" description="Polar residues" evidence="4">
    <location>
        <begin position="138"/>
        <end position="154"/>
    </location>
</feature>
<dbReference type="PROSITE" id="PS01036">
    <property type="entry name" value="HSP70_3"/>
    <property type="match status" value="1"/>
</dbReference>
<dbReference type="Pfam" id="PF00012">
    <property type="entry name" value="HSP70"/>
    <property type="match status" value="1"/>
</dbReference>
<dbReference type="AlphaFoldDB" id="A0A834W6P0"/>
<dbReference type="GO" id="GO:0005524">
    <property type="term" value="F:ATP binding"/>
    <property type="evidence" value="ECO:0007669"/>
    <property type="project" value="UniProtKB-KW"/>
</dbReference>
<protein>
    <submittedName>
        <fullName evidence="5">Heat shock cognate 70 kDa protein 2</fullName>
    </submittedName>
</protein>
<feature type="compositionally biased region" description="Basic and acidic residues" evidence="4">
    <location>
        <begin position="126"/>
        <end position="137"/>
    </location>
</feature>
<dbReference type="PRINTS" id="PR00301">
    <property type="entry name" value="HEATSHOCK70"/>
</dbReference>
<comment type="caution">
    <text evidence="5">The sequence shown here is derived from an EMBL/GenBank/DDBJ whole genome shotgun (WGS) entry which is preliminary data.</text>
</comment>
<dbReference type="PROSITE" id="PS00329">
    <property type="entry name" value="HSP70_2"/>
    <property type="match status" value="1"/>
</dbReference>
<proteinExistence type="inferred from homology"/>
<sequence length="864" mass="95841">MDPILENTSENNDETEGVDPIMLEEENSTNTVGNEKHNPTKIAVNDQAEKTSSENNVDIGIDPVNDQAKETSENSADIGIDPVNEHEEAEAETKTSENNVDIGIDLVNNETEKTSENNVDIGFDSHTTDVKEKEHNQSENIVNEQDSEAKTNINDEAEKTSENNVDNGFDSHTDVKDKDHNKSENIAKSNVNDEAEKTSENKKNVAIGIDLGTTYSCVAVWEEEQNHAEIIVNDQGNRTTPSYVAFTDTHRMAGEAAKNKAASNPINTVFDAKRLIGRKFSDAQVQSDMKLWPFKVIAGDDDKPMIVVNYKNEEKKFFPEEISSMVLAKMRDIAETYLDSPVHNAVITVPAFFNDSQRRATKDAGAISGLNVMRIINEPTAAALAYGLHKKDRFTQQRNIVIFDLGGGTFDVSILTIKDTDFKVLATDGDTHLGGEDFDNRMVNHFVEEIKKKYNKDISGNPRALRRLRTACEKAKRILSSTAETYVDVEALYDGEDFFSSMSRAKFDELNIDLFTRCMEIVERCLSDAKMDKSRVDDVVLVGGSSRIPKIQKLLQELFNGKHLCKSINPDEAVAYGAAVQAAILNGGGSEKIRDIVLRNVTPLSLGFEKYDGTVAVIVPRNTTIPTTMSQGGFTTPEDNMSSLSINVYEGERARAQDNNFLGRFDLPVPVALRGVVQITVCFSIDEDGILKVSAQELQTGNRNDITISNDKTILSEEEIEKMVKEAEEHKAEDEEFKEMAKGRNALEDYLYDVKHIVNEINASMISQVDKKQTKDAIEQTISWLTANPHAKFDEFASKMEKLESILDPIILKVTGKESKNKIILKSQALHAIHADISLLSGNEGGMVSSFASLLSDIEKMVIN</sequence>
<dbReference type="EMBL" id="JAAIUW010000010">
    <property type="protein sequence ID" value="KAF7811312.1"/>
    <property type="molecule type" value="Genomic_DNA"/>
</dbReference>
<evidence type="ECO:0000313" key="6">
    <source>
        <dbReference type="Proteomes" id="UP000634136"/>
    </source>
</evidence>
<dbReference type="FunFam" id="3.30.30.30:FF:000019">
    <property type="entry name" value="Heat shock 70 kDa protein"/>
    <property type="match status" value="1"/>
</dbReference>
<dbReference type="GO" id="GO:0140662">
    <property type="term" value="F:ATP-dependent protein folding chaperone"/>
    <property type="evidence" value="ECO:0007669"/>
    <property type="project" value="InterPro"/>
</dbReference>
<keyword evidence="5" id="KW-0346">Stress response</keyword>
<reference evidence="5" key="1">
    <citation type="submission" date="2020-09" db="EMBL/GenBank/DDBJ databases">
        <title>Genome-Enabled Discovery of Anthraquinone Biosynthesis in Senna tora.</title>
        <authorList>
            <person name="Kang S.-H."/>
            <person name="Pandey R.P."/>
            <person name="Lee C.-M."/>
            <person name="Sim J.-S."/>
            <person name="Jeong J.-T."/>
            <person name="Choi B.-S."/>
            <person name="Jung M."/>
            <person name="Ginzburg D."/>
            <person name="Zhao K."/>
            <person name="Won S.Y."/>
            <person name="Oh T.-J."/>
            <person name="Yu Y."/>
            <person name="Kim N.-H."/>
            <person name="Lee O.R."/>
            <person name="Lee T.-H."/>
            <person name="Bashyal P."/>
            <person name="Kim T.-S."/>
            <person name="Lee W.-H."/>
            <person name="Kawkins C."/>
            <person name="Kim C.-K."/>
            <person name="Kim J.S."/>
            <person name="Ahn B.O."/>
            <person name="Rhee S.Y."/>
            <person name="Sohng J.K."/>
        </authorList>
    </citation>
    <scope>NUCLEOTIDE SEQUENCE</scope>
    <source>
        <tissue evidence="5">Leaf</tissue>
    </source>
</reference>
<keyword evidence="6" id="KW-1185">Reference proteome</keyword>
<dbReference type="PANTHER" id="PTHR19375">
    <property type="entry name" value="HEAT SHOCK PROTEIN 70KDA"/>
    <property type="match status" value="1"/>
</dbReference>
<feature type="compositionally biased region" description="Basic and acidic residues" evidence="4">
    <location>
        <begin position="83"/>
        <end position="95"/>
    </location>
</feature>
<feature type="compositionally biased region" description="Basic and acidic residues" evidence="4">
    <location>
        <begin position="169"/>
        <end position="182"/>
    </location>
</feature>
<feature type="region of interest" description="Disordered" evidence="4">
    <location>
        <begin position="1"/>
        <end position="21"/>
    </location>
</feature>
<dbReference type="InterPro" id="IPR029047">
    <property type="entry name" value="HSP70_peptide-bd_sf"/>
</dbReference>
<accession>A0A834W6P0</accession>
<feature type="region of interest" description="Disordered" evidence="4">
    <location>
        <begin position="113"/>
        <end position="182"/>
    </location>
</feature>
<dbReference type="FunFam" id="2.60.34.10:FF:000012">
    <property type="entry name" value="Heat shock 70 kDa protein"/>
    <property type="match status" value="1"/>
</dbReference>
<feature type="compositionally biased region" description="Acidic residues" evidence="4">
    <location>
        <begin position="11"/>
        <end position="21"/>
    </location>
</feature>